<dbReference type="GO" id="GO:0001409">
    <property type="term" value="F:guanine nucleotide transmembrane transporter activity"/>
    <property type="evidence" value="ECO:0007669"/>
    <property type="project" value="TreeGrafter"/>
</dbReference>
<dbReference type="VEuPathDB" id="TriTrypDB:Tc_MARK_9683"/>
<dbReference type="GO" id="GO:0005739">
    <property type="term" value="C:mitochondrion"/>
    <property type="evidence" value="ECO:0007669"/>
    <property type="project" value="TreeGrafter"/>
</dbReference>
<evidence type="ECO:0000313" key="7">
    <source>
        <dbReference type="EMBL" id="PWV05195.1"/>
    </source>
</evidence>
<sequence>MSTPQTHPATLVDARYNGRKFFFYHLIFGPTGAATLAGLCEILIFHPFDTTAKRLMTHQHIVFDPTSLSNTWRGFLRVVFAGIEHDKPIGARITSLDRVRHMYPGSTYAMLYKVLQRVIKFAGQSYMRDFLESRFGHIFLGDAQEQSKQQQQQQHTHRRNNHGAMALEATAGCLVGVFEVILLPIDRMKVLNQTNKGAIKNRSFFRILRQEGVMRMYAGIGTTAVRNAPGSFLLFGGVAWTKEYVFHLEDYSEATFVQNLVSSTVGGFLGVWFTNPIDVVKTRIQNKRFEDGRVTGWSVMMETFRREGVTAFYKGMLPKLLTSAPRLVFSYTMTQFFIRCFRGEKPKPLRESK</sequence>
<dbReference type="Pfam" id="PF00153">
    <property type="entry name" value="Mito_carr"/>
    <property type="match status" value="2"/>
</dbReference>
<evidence type="ECO:0000256" key="5">
    <source>
        <dbReference type="RuleBase" id="RU000488"/>
    </source>
</evidence>
<dbReference type="VEuPathDB" id="TriTrypDB:TCSYLVIO_000843"/>
<evidence type="ECO:0008006" key="9">
    <source>
        <dbReference type="Google" id="ProtNLM"/>
    </source>
</evidence>
<dbReference type="InterPro" id="IPR053042">
    <property type="entry name" value="Mito_GTP/GDP_Carrier"/>
</dbReference>
<keyword evidence="6" id="KW-1133">Transmembrane helix</keyword>
<dbReference type="VEuPathDB" id="TriTrypDB:TCDM_05488"/>
<dbReference type="AlphaFoldDB" id="A0A2V2WA42"/>
<dbReference type="GO" id="GO:0016020">
    <property type="term" value="C:membrane"/>
    <property type="evidence" value="ECO:0007669"/>
    <property type="project" value="UniProtKB-SubCell"/>
</dbReference>
<dbReference type="SMR" id="A0A2V2WA42"/>
<comment type="caution">
    <text evidence="7">The sequence shown here is derived from an EMBL/GenBank/DDBJ whole genome shotgun (WGS) entry which is preliminary data.</text>
</comment>
<dbReference type="PROSITE" id="PS50920">
    <property type="entry name" value="SOLCAR"/>
    <property type="match status" value="2"/>
</dbReference>
<dbReference type="VEuPathDB" id="TriTrypDB:TcYC6_0076280"/>
<dbReference type="VEuPathDB" id="TriTrypDB:ECC02_004394"/>
<keyword evidence="5" id="KW-0813">Transport</keyword>
<dbReference type="PANTHER" id="PTHR46974:SF1">
    <property type="entry name" value="MITOCHONDRIAL GTP_GDP CARRIER PROTEIN 1"/>
    <property type="match status" value="1"/>
</dbReference>
<dbReference type="VEuPathDB" id="TriTrypDB:C3747_136g92"/>
<feature type="repeat" description="Solcar" evidence="4">
    <location>
        <begin position="254"/>
        <end position="340"/>
    </location>
</feature>
<dbReference type="VEuPathDB" id="TriTrypDB:BCY84_02942"/>
<keyword evidence="3 4" id="KW-0472">Membrane</keyword>
<dbReference type="VEuPathDB" id="TriTrypDB:TcCL_ESM07031"/>
<dbReference type="InterPro" id="IPR018108">
    <property type="entry name" value="MCP_transmembrane"/>
</dbReference>
<keyword evidence="2 4" id="KW-0812">Transmembrane</keyword>
<name>A0A2V2WA42_TRYCR</name>
<evidence type="ECO:0000313" key="8">
    <source>
        <dbReference type="Proteomes" id="UP000246078"/>
    </source>
</evidence>
<dbReference type="VEuPathDB" id="TriTrypDB:TcCLB.506979.20"/>
<dbReference type="PANTHER" id="PTHR46974">
    <property type="entry name" value="MITOCHONDRIAL GTP/GDP CARRIER PROTEIN 1"/>
    <property type="match status" value="1"/>
</dbReference>
<organism evidence="7 8">
    <name type="scientific">Trypanosoma cruzi</name>
    <dbReference type="NCBI Taxonomy" id="5693"/>
    <lineage>
        <taxon>Eukaryota</taxon>
        <taxon>Discoba</taxon>
        <taxon>Euglenozoa</taxon>
        <taxon>Kinetoplastea</taxon>
        <taxon>Metakinetoplastina</taxon>
        <taxon>Trypanosomatida</taxon>
        <taxon>Trypanosomatidae</taxon>
        <taxon>Trypanosoma</taxon>
        <taxon>Schizotrypanum</taxon>
    </lineage>
</organism>
<comment type="similarity">
    <text evidence="5">Belongs to the mitochondrial carrier (TC 2.A.29) family.</text>
</comment>
<dbReference type="SUPFAM" id="SSF103506">
    <property type="entry name" value="Mitochondrial carrier"/>
    <property type="match status" value="1"/>
</dbReference>
<comment type="subcellular location">
    <subcellularLocation>
        <location evidence="1">Membrane</location>
        <topology evidence="1">Multi-pass membrane protein</topology>
    </subcellularLocation>
</comment>
<dbReference type="VEuPathDB" id="TriTrypDB:TcCLB.508737.150"/>
<dbReference type="OrthoDB" id="409947at2759"/>
<dbReference type="Proteomes" id="UP000246078">
    <property type="component" value="Unassembled WGS sequence"/>
</dbReference>
<evidence type="ECO:0000256" key="4">
    <source>
        <dbReference type="PROSITE-ProRule" id="PRU00282"/>
    </source>
</evidence>
<dbReference type="EMBL" id="PRFC01000136">
    <property type="protein sequence ID" value="PWV05195.1"/>
    <property type="molecule type" value="Genomic_DNA"/>
</dbReference>
<dbReference type="OMA" id="YMRDFLE"/>
<dbReference type="Gene3D" id="1.50.40.10">
    <property type="entry name" value="Mitochondrial carrier domain"/>
    <property type="match status" value="1"/>
</dbReference>
<proteinExistence type="inferred from homology"/>
<feature type="repeat" description="Solcar" evidence="4">
    <location>
        <begin position="163"/>
        <end position="244"/>
    </location>
</feature>
<feature type="transmembrane region" description="Helical" evidence="6">
    <location>
        <begin position="21"/>
        <end position="45"/>
    </location>
</feature>
<dbReference type="VEuPathDB" id="TriTrypDB:TcG_04581"/>
<evidence type="ECO:0000256" key="1">
    <source>
        <dbReference type="ARBA" id="ARBA00004141"/>
    </source>
</evidence>
<evidence type="ECO:0000256" key="2">
    <source>
        <dbReference type="ARBA" id="ARBA00022692"/>
    </source>
</evidence>
<protein>
    <recommendedName>
        <fullName evidence="9">Mitochondrial carrier protein</fullName>
    </recommendedName>
</protein>
<reference evidence="7 8" key="1">
    <citation type="journal article" date="2018" name="Microb. Genom.">
        <title>Expanding an expanded genome: long-read sequencing of Trypanosoma cruzi.</title>
        <authorList>
            <person name="Berna L."/>
            <person name="Rodriguez M."/>
            <person name="Chiribao M.L."/>
            <person name="Parodi-Talice A."/>
            <person name="Pita S."/>
            <person name="Rijo G."/>
            <person name="Alvarez-Valin F."/>
            <person name="Robello C."/>
        </authorList>
    </citation>
    <scope>NUCLEOTIDE SEQUENCE [LARGE SCALE GENOMIC DNA]</scope>
    <source>
        <strain evidence="7 8">TCC</strain>
    </source>
</reference>
<dbReference type="VEuPathDB" id="TriTrypDB:TcBrA4_0100500"/>
<gene>
    <name evidence="7" type="ORF">C3747_136g92</name>
</gene>
<accession>A0A2V2WA42</accession>
<dbReference type="VEuPathDB" id="TriTrypDB:C4B63_9g242"/>
<evidence type="ECO:0000256" key="6">
    <source>
        <dbReference type="SAM" id="Phobius"/>
    </source>
</evidence>
<dbReference type="InterPro" id="IPR023395">
    <property type="entry name" value="MCP_dom_sf"/>
</dbReference>
<evidence type="ECO:0000256" key="3">
    <source>
        <dbReference type="ARBA" id="ARBA00023136"/>
    </source>
</evidence>